<evidence type="ECO:0000313" key="2">
    <source>
        <dbReference type="EMBL" id="RVW44968.1"/>
    </source>
</evidence>
<accession>A0A438EBA8</accession>
<proteinExistence type="predicted"/>
<gene>
    <name evidence="2" type="ORF">CK203_077930</name>
</gene>
<sequence>MGDGDRTAISVDESSALGKEDGEKGSGGVGLSEKKGYARPFCCKPICEEICGPKVCWEEGQPSRGVEWASCDGPANIQWDGLGCVASRPKSGLKEGQPSVGANWASNPHRPILDNPLKEARASFCQLRSEGWFAEELLASGMSSEVEKGATGRCSLADVCLLEEVSRYSLFEPSFVCIWGGRVSSSSPFSGVEGALIEEKKSRGMDAFLRENKGELIVSPLRVCLTEVRLSEKVVGESFLLKEGRDERVEKVGEDEE</sequence>
<comment type="caution">
    <text evidence="2">The sequence shown here is derived from an EMBL/GenBank/DDBJ whole genome shotgun (WGS) entry which is preliminary data.</text>
</comment>
<evidence type="ECO:0000313" key="3">
    <source>
        <dbReference type="Proteomes" id="UP000288805"/>
    </source>
</evidence>
<dbReference type="EMBL" id="QGNW01001338">
    <property type="protein sequence ID" value="RVW44968.1"/>
    <property type="molecule type" value="Genomic_DNA"/>
</dbReference>
<name>A0A438EBA8_VITVI</name>
<organism evidence="2 3">
    <name type="scientific">Vitis vinifera</name>
    <name type="common">Grape</name>
    <dbReference type="NCBI Taxonomy" id="29760"/>
    <lineage>
        <taxon>Eukaryota</taxon>
        <taxon>Viridiplantae</taxon>
        <taxon>Streptophyta</taxon>
        <taxon>Embryophyta</taxon>
        <taxon>Tracheophyta</taxon>
        <taxon>Spermatophyta</taxon>
        <taxon>Magnoliopsida</taxon>
        <taxon>eudicotyledons</taxon>
        <taxon>Gunneridae</taxon>
        <taxon>Pentapetalae</taxon>
        <taxon>rosids</taxon>
        <taxon>Vitales</taxon>
        <taxon>Vitaceae</taxon>
        <taxon>Viteae</taxon>
        <taxon>Vitis</taxon>
    </lineage>
</organism>
<dbReference type="AlphaFoldDB" id="A0A438EBA8"/>
<protein>
    <submittedName>
        <fullName evidence="2">Uncharacterized protein</fullName>
    </submittedName>
</protein>
<dbReference type="Proteomes" id="UP000288805">
    <property type="component" value="Unassembled WGS sequence"/>
</dbReference>
<feature type="region of interest" description="Disordered" evidence="1">
    <location>
        <begin position="1"/>
        <end position="30"/>
    </location>
</feature>
<reference evidence="2 3" key="1">
    <citation type="journal article" date="2018" name="PLoS Genet.">
        <title>Population sequencing reveals clonal diversity and ancestral inbreeding in the grapevine cultivar Chardonnay.</title>
        <authorList>
            <person name="Roach M.J."/>
            <person name="Johnson D.L."/>
            <person name="Bohlmann J."/>
            <person name="van Vuuren H.J."/>
            <person name="Jones S.J."/>
            <person name="Pretorius I.S."/>
            <person name="Schmidt S.A."/>
            <person name="Borneman A.R."/>
        </authorList>
    </citation>
    <scope>NUCLEOTIDE SEQUENCE [LARGE SCALE GENOMIC DNA]</scope>
    <source>
        <strain evidence="3">cv. Chardonnay</strain>
        <tissue evidence="2">Leaf</tissue>
    </source>
</reference>
<evidence type="ECO:0000256" key="1">
    <source>
        <dbReference type="SAM" id="MobiDB-lite"/>
    </source>
</evidence>